<dbReference type="AlphaFoldDB" id="A0A1M7LPC6"/>
<organism evidence="5 6">
    <name type="scientific">Xylanibacter ruminicola</name>
    <name type="common">Prevotella ruminicola</name>
    <dbReference type="NCBI Taxonomy" id="839"/>
    <lineage>
        <taxon>Bacteria</taxon>
        <taxon>Pseudomonadati</taxon>
        <taxon>Bacteroidota</taxon>
        <taxon>Bacteroidia</taxon>
        <taxon>Bacteroidales</taxon>
        <taxon>Prevotellaceae</taxon>
        <taxon>Xylanibacter</taxon>
    </lineage>
</organism>
<dbReference type="GO" id="GO:0043565">
    <property type="term" value="F:sequence-specific DNA binding"/>
    <property type="evidence" value="ECO:0007669"/>
    <property type="project" value="InterPro"/>
</dbReference>
<feature type="transmembrane region" description="Helical" evidence="3">
    <location>
        <begin position="90"/>
        <end position="113"/>
    </location>
</feature>
<feature type="compositionally biased region" description="Basic and acidic residues" evidence="2">
    <location>
        <begin position="262"/>
        <end position="279"/>
    </location>
</feature>
<feature type="domain" description="HTH araC/xylS-type" evidence="4">
    <location>
        <begin position="300"/>
        <end position="409"/>
    </location>
</feature>
<feature type="transmembrane region" description="Helical" evidence="3">
    <location>
        <begin position="187"/>
        <end position="207"/>
    </location>
</feature>
<dbReference type="RefSeq" id="WP_073046658.1">
    <property type="nucleotide sequence ID" value="NZ_FOLF01000005.1"/>
</dbReference>
<feature type="transmembrane region" description="Helical" evidence="3">
    <location>
        <begin position="120"/>
        <end position="140"/>
    </location>
</feature>
<evidence type="ECO:0000256" key="2">
    <source>
        <dbReference type="SAM" id="MobiDB-lite"/>
    </source>
</evidence>
<evidence type="ECO:0000259" key="4">
    <source>
        <dbReference type="PROSITE" id="PS01124"/>
    </source>
</evidence>
<evidence type="ECO:0000313" key="5">
    <source>
        <dbReference type="EMBL" id="SHM80095.1"/>
    </source>
</evidence>
<keyword evidence="3" id="KW-0812">Transmembrane</keyword>
<feature type="transmembrane region" description="Helical" evidence="3">
    <location>
        <begin position="12"/>
        <end position="34"/>
    </location>
</feature>
<dbReference type="OrthoDB" id="1028319at2"/>
<dbReference type="InterPro" id="IPR018060">
    <property type="entry name" value="HTH_AraC"/>
</dbReference>
<accession>A0A1M7LPC6</accession>
<gene>
    <name evidence="5" type="ORF">SAMN04488494_2648</name>
</gene>
<dbReference type="PANTHER" id="PTHR43280:SF2">
    <property type="entry name" value="HTH-TYPE TRANSCRIPTIONAL REGULATOR EXSA"/>
    <property type="match status" value="1"/>
</dbReference>
<protein>
    <submittedName>
        <fullName evidence="5">Helix-turn-helix domain-containing protein</fullName>
    </submittedName>
</protein>
<reference evidence="5 6" key="1">
    <citation type="submission" date="2016-11" db="EMBL/GenBank/DDBJ databases">
        <authorList>
            <person name="Jaros S."/>
            <person name="Januszkiewicz K."/>
            <person name="Wedrychowicz H."/>
        </authorList>
    </citation>
    <scope>NUCLEOTIDE SEQUENCE [LARGE SCALE GENOMIC DNA]</scope>
    <source>
        <strain evidence="5 6">BPI-34</strain>
    </source>
</reference>
<name>A0A1M7LPC6_XYLRU</name>
<dbReference type="Proteomes" id="UP000184280">
    <property type="component" value="Unassembled WGS sequence"/>
</dbReference>
<feature type="transmembrane region" description="Helical" evidence="3">
    <location>
        <begin position="146"/>
        <end position="166"/>
    </location>
</feature>
<dbReference type="EMBL" id="FRCJ01000006">
    <property type="protein sequence ID" value="SHM80095.1"/>
    <property type="molecule type" value="Genomic_DNA"/>
</dbReference>
<dbReference type="Gene3D" id="1.10.10.60">
    <property type="entry name" value="Homeodomain-like"/>
    <property type="match status" value="1"/>
</dbReference>
<evidence type="ECO:0000313" key="6">
    <source>
        <dbReference type="Proteomes" id="UP000184280"/>
    </source>
</evidence>
<feature type="region of interest" description="Disordered" evidence="2">
    <location>
        <begin position="260"/>
        <end position="292"/>
    </location>
</feature>
<dbReference type="PANTHER" id="PTHR43280">
    <property type="entry name" value="ARAC-FAMILY TRANSCRIPTIONAL REGULATOR"/>
    <property type="match status" value="1"/>
</dbReference>
<evidence type="ECO:0000256" key="1">
    <source>
        <dbReference type="ARBA" id="ARBA00023125"/>
    </source>
</evidence>
<dbReference type="SMART" id="SM00342">
    <property type="entry name" value="HTH_ARAC"/>
    <property type="match status" value="1"/>
</dbReference>
<dbReference type="PROSITE" id="PS01124">
    <property type="entry name" value="HTH_ARAC_FAMILY_2"/>
    <property type="match status" value="1"/>
</dbReference>
<feature type="transmembrane region" description="Helical" evidence="3">
    <location>
        <begin position="55"/>
        <end position="75"/>
    </location>
</feature>
<sequence>MNLLEHTSPQSILYFMLYGGAATLCVVLCLYLLLSRVNVISPGTMPPVRLRRWAAAFYAAGALGHAWWFLLYLYFRDNQLMYGTDYSPGYVMGEVLDCVSLLITLAGTLLAMLQDRRRPVWPVAVASIPIAVLGVLQMAFPTRQFLVPALVYSLVAYVAFTVYMVFAVRQYGRWLLDNYADLEHKEVWLSHTLLLLLLLLVVVYGFAADDPSFFLIRIADFVLFGLLLWRVETLPQLEEQEKQPQPQPLPVGMSVVSPSAEELERKTTTDETEIIEEKSIAPAPSQGGSGGESLVSIDLDQIEQLLKKHCADTQLYLQPDLTLPQLASAIGTNRSYLSQYFSRQSITYNTYINNLRINYFVSRCQEAAKAGQPIVAQQLAEESGFSTYRTFSRAFMLRTGQSVSAWMRETGGVIM</sequence>
<keyword evidence="3" id="KW-0472">Membrane</keyword>
<keyword evidence="3" id="KW-1133">Transmembrane helix</keyword>
<keyword evidence="1" id="KW-0238">DNA-binding</keyword>
<proteinExistence type="predicted"/>
<dbReference type="GO" id="GO:0003700">
    <property type="term" value="F:DNA-binding transcription factor activity"/>
    <property type="evidence" value="ECO:0007669"/>
    <property type="project" value="InterPro"/>
</dbReference>
<evidence type="ECO:0000256" key="3">
    <source>
        <dbReference type="SAM" id="Phobius"/>
    </source>
</evidence>